<evidence type="ECO:0000256" key="3">
    <source>
        <dbReference type="ARBA" id="ARBA00016840"/>
    </source>
</evidence>
<gene>
    <name evidence="6" type="ORF">NQ317_007836</name>
</gene>
<keyword evidence="4" id="KW-0963">Cytoplasm</keyword>
<reference evidence="6" key="1">
    <citation type="journal article" date="2023" name="Insect Mol. Biol.">
        <title>Genome sequencing provides insights into the evolution of gene families encoding plant cell wall-degrading enzymes in longhorned beetles.</title>
        <authorList>
            <person name="Shin N.R."/>
            <person name="Okamura Y."/>
            <person name="Kirsch R."/>
            <person name="Pauchet Y."/>
        </authorList>
    </citation>
    <scope>NUCLEOTIDE SEQUENCE</scope>
    <source>
        <strain evidence="6">MMC_N1</strain>
    </source>
</reference>
<keyword evidence="5" id="KW-0206">Cytoskeleton</keyword>
<comment type="similarity">
    <text evidence="2">Belongs to the KIF-binding protein family.</text>
</comment>
<evidence type="ECO:0000256" key="4">
    <source>
        <dbReference type="ARBA" id="ARBA00022490"/>
    </source>
</evidence>
<dbReference type="PANTHER" id="PTHR46321">
    <property type="entry name" value="KIF1-BINDING PROTEIN"/>
    <property type="match status" value="1"/>
</dbReference>
<accession>A0ABQ9K317</accession>
<name>A0ABQ9K317_9CUCU</name>
<evidence type="ECO:0000313" key="7">
    <source>
        <dbReference type="Proteomes" id="UP001162164"/>
    </source>
</evidence>
<dbReference type="Proteomes" id="UP001162164">
    <property type="component" value="Unassembled WGS sequence"/>
</dbReference>
<evidence type="ECO:0000256" key="2">
    <source>
        <dbReference type="ARBA" id="ARBA00010305"/>
    </source>
</evidence>
<keyword evidence="7" id="KW-1185">Reference proteome</keyword>
<comment type="subcellular location">
    <subcellularLocation>
        <location evidence="1">Cytoplasm</location>
        <location evidence="1">Cytoskeleton</location>
    </subcellularLocation>
</comment>
<dbReference type="Pfam" id="PF12309">
    <property type="entry name" value="KBP_C"/>
    <property type="match status" value="1"/>
</dbReference>
<proteinExistence type="inferred from homology"/>
<comment type="caution">
    <text evidence="6">The sequence shown here is derived from an EMBL/GenBank/DDBJ whole genome shotgun (WGS) entry which is preliminary data.</text>
</comment>
<dbReference type="InterPro" id="IPR022083">
    <property type="entry name" value="KBP"/>
</dbReference>
<evidence type="ECO:0000313" key="6">
    <source>
        <dbReference type="EMBL" id="KAJ8984966.1"/>
    </source>
</evidence>
<evidence type="ECO:0000256" key="1">
    <source>
        <dbReference type="ARBA" id="ARBA00004245"/>
    </source>
</evidence>
<sequence length="571" mass="66731">MTITKESFVDLQEKYNKVKKLLEEDSKLDPPNEPHLSKYSARQILIGMKASIENLMRSQSSEGPDTLKLTGAVYLYLGMVSLDTEEPSTGEKYLEKCKEIIEKYADIPEFILITLNMYNQFGILWYHREPEKSQVYLDKAEELYLHYKEKSAPPIDISDLFQTNIETFNSDIALKNMEKIYTLTLYYLAQRQLQMNDYDPIDWALNAATLSQFFMENNGFKQARHHLAASSYMLQKHEKELNEITEQDEVYEAKMETFKHRSADVARCWSKYGLILLARSKERLLNHTDDIDTNCPLSTDLSKLELAADSTISQEDLKNLDFKGIDVTLFESQITDQFVLTLNDARKVFLNSQQWTIKAQEYYTLDDLASDYIEIVLDQSQLYLNLLFFEDCPENQAKLHKRRVNLLEGILDKVNSQYYLQYCRQVWFELGRTYGDILDIKAEKLRESKGRPAPQTLTKINSLSEKSIHHYLNFINSLKNKITGELPAKIQDDEKAYLQALFHIAALYGRYITLDKELQIKKTESSLEYHRLFKEYCDKNTKAKELVPMEYEICKEMVDLLPIKILKLKRS</sequence>
<dbReference type="EMBL" id="JAPWTJ010000022">
    <property type="protein sequence ID" value="KAJ8984966.1"/>
    <property type="molecule type" value="Genomic_DNA"/>
</dbReference>
<organism evidence="6 7">
    <name type="scientific">Molorchus minor</name>
    <dbReference type="NCBI Taxonomy" id="1323400"/>
    <lineage>
        <taxon>Eukaryota</taxon>
        <taxon>Metazoa</taxon>
        <taxon>Ecdysozoa</taxon>
        <taxon>Arthropoda</taxon>
        <taxon>Hexapoda</taxon>
        <taxon>Insecta</taxon>
        <taxon>Pterygota</taxon>
        <taxon>Neoptera</taxon>
        <taxon>Endopterygota</taxon>
        <taxon>Coleoptera</taxon>
        <taxon>Polyphaga</taxon>
        <taxon>Cucujiformia</taxon>
        <taxon>Chrysomeloidea</taxon>
        <taxon>Cerambycidae</taxon>
        <taxon>Lamiinae</taxon>
        <taxon>Monochamini</taxon>
        <taxon>Molorchus</taxon>
    </lineage>
</organism>
<dbReference type="PANTHER" id="PTHR46321:SF1">
    <property type="entry name" value="KIF-BINDING PROTEIN"/>
    <property type="match status" value="1"/>
</dbReference>
<protein>
    <recommendedName>
        <fullName evidence="3">KIF-binding protein</fullName>
    </recommendedName>
</protein>
<evidence type="ECO:0000256" key="5">
    <source>
        <dbReference type="ARBA" id="ARBA00023212"/>
    </source>
</evidence>